<proteinExistence type="predicted"/>
<dbReference type="Pfam" id="PF07277">
    <property type="entry name" value="SapC"/>
    <property type="match status" value="1"/>
</dbReference>
<name>A0ABY9TGA2_9GAMM</name>
<organism evidence="1 2">
    <name type="scientific">Thalassotalea nanhaiensis</name>
    <dbReference type="NCBI Taxonomy" id="3065648"/>
    <lineage>
        <taxon>Bacteria</taxon>
        <taxon>Pseudomonadati</taxon>
        <taxon>Pseudomonadota</taxon>
        <taxon>Gammaproteobacteria</taxon>
        <taxon>Alteromonadales</taxon>
        <taxon>Colwelliaceae</taxon>
        <taxon>Thalassotalea</taxon>
    </lineage>
</organism>
<keyword evidence="2" id="KW-1185">Reference proteome</keyword>
<accession>A0ABY9TGA2</accession>
<reference evidence="2" key="1">
    <citation type="submission" date="2023-09" db="EMBL/GenBank/DDBJ databases">
        <authorList>
            <person name="Zhang C."/>
        </authorList>
    </citation>
    <scope>NUCLEOTIDE SEQUENCE [LARGE SCALE GENOMIC DNA]</scope>
    <source>
        <strain evidence="2">SQ345</strain>
    </source>
</reference>
<dbReference type="InterPro" id="IPR010836">
    <property type="entry name" value="SapC"/>
</dbReference>
<dbReference type="Proteomes" id="UP001248581">
    <property type="component" value="Chromosome"/>
</dbReference>
<dbReference type="RefSeq" id="WP_348386977.1">
    <property type="nucleotide sequence ID" value="NZ_CP134146.1"/>
</dbReference>
<protein>
    <submittedName>
        <fullName evidence="1">SapC family protein</fullName>
    </submittedName>
</protein>
<gene>
    <name evidence="1" type="ORF">RI845_14975</name>
</gene>
<evidence type="ECO:0000313" key="1">
    <source>
        <dbReference type="EMBL" id="WNC67818.1"/>
    </source>
</evidence>
<sequence>MANHVLLNNIDHQDLKIITEKSELYGNNKMYSAIYPFEFKHAQADYPIFFYKDQSTNVYTALALFGFEDKENLYLEENKWNASYIPLMIEREPFLIGKQTVVENGESTENPVIHIDLDSPRVSKDQGEEIFLSHGGNSEYINKISTTLKALHDSKESTDLFFNTLSELDLIEPFNLDIQLQDGSNHRLAGFHTINEEKLTGLSGEQLEKLNKSGLLMLIYMVIASQSNIGGLIQKKQDKVQAK</sequence>
<evidence type="ECO:0000313" key="2">
    <source>
        <dbReference type="Proteomes" id="UP001248581"/>
    </source>
</evidence>
<dbReference type="EMBL" id="CP134146">
    <property type="protein sequence ID" value="WNC67818.1"/>
    <property type="molecule type" value="Genomic_DNA"/>
</dbReference>